<name>A0A0A9E8W8_ARUDO</name>
<evidence type="ECO:0000313" key="3">
    <source>
        <dbReference type="EMBL" id="JAD92442.1"/>
    </source>
</evidence>
<sequence>MGLSGSLGSVMTKFFSILSSVVARSIPCLMSLSLSLSARSQLPLRSASGAGAGAGAASWLPTELFFPTFNPKSEAWPLIFLLSRASSFMSQSGDLIPPAPAPPDDGMLGAASGEAPAASPPALAGVSGGGGSCSSWDRERGCFTVCTTSVIDDIAVSFCRSS</sequence>
<dbReference type="AlphaFoldDB" id="A0A0A9E8W8"/>
<dbReference type="EMBL" id="GBRH01205453">
    <property type="protein sequence ID" value="JAD92442.1"/>
    <property type="molecule type" value="Transcribed_RNA"/>
</dbReference>
<accession>A0A0A9E8W8</accession>
<organism evidence="3">
    <name type="scientific">Arundo donax</name>
    <name type="common">Giant reed</name>
    <name type="synonym">Donax arundinaceus</name>
    <dbReference type="NCBI Taxonomy" id="35708"/>
    <lineage>
        <taxon>Eukaryota</taxon>
        <taxon>Viridiplantae</taxon>
        <taxon>Streptophyta</taxon>
        <taxon>Embryophyta</taxon>
        <taxon>Tracheophyta</taxon>
        <taxon>Spermatophyta</taxon>
        <taxon>Magnoliopsida</taxon>
        <taxon>Liliopsida</taxon>
        <taxon>Poales</taxon>
        <taxon>Poaceae</taxon>
        <taxon>PACMAD clade</taxon>
        <taxon>Arundinoideae</taxon>
        <taxon>Arundineae</taxon>
        <taxon>Arundo</taxon>
    </lineage>
</organism>
<evidence type="ECO:0000256" key="1">
    <source>
        <dbReference type="SAM" id="MobiDB-lite"/>
    </source>
</evidence>
<feature type="compositionally biased region" description="Low complexity" evidence="1">
    <location>
        <begin position="109"/>
        <end position="123"/>
    </location>
</feature>
<protein>
    <recommendedName>
        <fullName evidence="4">Secreted protein</fullName>
    </recommendedName>
</protein>
<reference evidence="3" key="2">
    <citation type="journal article" date="2015" name="Data Brief">
        <title>Shoot transcriptome of the giant reed, Arundo donax.</title>
        <authorList>
            <person name="Barrero R.A."/>
            <person name="Guerrero F.D."/>
            <person name="Moolhuijzen P."/>
            <person name="Goolsby J.A."/>
            <person name="Tidwell J."/>
            <person name="Bellgard S.E."/>
            <person name="Bellgard M.I."/>
        </authorList>
    </citation>
    <scope>NUCLEOTIDE SEQUENCE</scope>
    <source>
        <tissue evidence="3">Shoot tissue taken approximately 20 cm above the soil surface</tissue>
    </source>
</reference>
<feature type="signal peptide" evidence="2">
    <location>
        <begin position="1"/>
        <end position="23"/>
    </location>
</feature>
<evidence type="ECO:0000256" key="2">
    <source>
        <dbReference type="SAM" id="SignalP"/>
    </source>
</evidence>
<feature type="region of interest" description="Disordered" evidence="1">
    <location>
        <begin position="99"/>
        <end position="123"/>
    </location>
</feature>
<keyword evidence="2" id="KW-0732">Signal</keyword>
<proteinExistence type="predicted"/>
<evidence type="ECO:0008006" key="4">
    <source>
        <dbReference type="Google" id="ProtNLM"/>
    </source>
</evidence>
<feature type="chain" id="PRO_5002064207" description="Secreted protein" evidence="2">
    <location>
        <begin position="24"/>
        <end position="162"/>
    </location>
</feature>
<reference evidence="3" key="1">
    <citation type="submission" date="2014-09" db="EMBL/GenBank/DDBJ databases">
        <authorList>
            <person name="Magalhaes I.L.F."/>
            <person name="Oliveira U."/>
            <person name="Santos F.R."/>
            <person name="Vidigal T.H.D.A."/>
            <person name="Brescovit A.D."/>
            <person name="Santos A.J."/>
        </authorList>
    </citation>
    <scope>NUCLEOTIDE SEQUENCE</scope>
    <source>
        <tissue evidence="3">Shoot tissue taken approximately 20 cm above the soil surface</tissue>
    </source>
</reference>